<dbReference type="GO" id="GO:0016787">
    <property type="term" value="F:hydrolase activity"/>
    <property type="evidence" value="ECO:0007669"/>
    <property type="project" value="UniProtKB-UniRule"/>
</dbReference>
<keyword evidence="1 4" id="KW-0378">Hydrolase</keyword>
<evidence type="ECO:0000256" key="4">
    <source>
        <dbReference type="PROSITE-ProRule" id="PRU01161"/>
    </source>
</evidence>
<protein>
    <submittedName>
        <fullName evidence="6">Patatin-like phospholipase family protein</fullName>
    </submittedName>
</protein>
<feature type="short sequence motif" description="GXSXG" evidence="4">
    <location>
        <begin position="69"/>
        <end position="73"/>
    </location>
</feature>
<keyword evidence="7" id="KW-1185">Reference proteome</keyword>
<feature type="short sequence motif" description="DGA/G" evidence="4">
    <location>
        <begin position="194"/>
        <end position="196"/>
    </location>
</feature>
<feature type="domain" description="PNPLA" evidence="5">
    <location>
        <begin position="36"/>
        <end position="207"/>
    </location>
</feature>
<evidence type="ECO:0000313" key="6">
    <source>
        <dbReference type="EMBL" id="MBD8506766.1"/>
    </source>
</evidence>
<evidence type="ECO:0000256" key="1">
    <source>
        <dbReference type="ARBA" id="ARBA00022801"/>
    </source>
</evidence>
<dbReference type="Gene3D" id="3.40.1090.10">
    <property type="entry name" value="Cytosolic phospholipase A2 catalytic domain"/>
    <property type="match status" value="2"/>
</dbReference>
<evidence type="ECO:0000259" key="5">
    <source>
        <dbReference type="PROSITE" id="PS51635"/>
    </source>
</evidence>
<dbReference type="InterPro" id="IPR050301">
    <property type="entry name" value="NTE"/>
</dbReference>
<evidence type="ECO:0000256" key="3">
    <source>
        <dbReference type="ARBA" id="ARBA00023098"/>
    </source>
</evidence>
<dbReference type="PROSITE" id="PS51635">
    <property type="entry name" value="PNPLA"/>
    <property type="match status" value="1"/>
</dbReference>
<evidence type="ECO:0000256" key="2">
    <source>
        <dbReference type="ARBA" id="ARBA00022963"/>
    </source>
</evidence>
<feature type="short sequence motif" description="GXGXXG" evidence="4">
    <location>
        <begin position="40"/>
        <end position="45"/>
    </location>
</feature>
<dbReference type="Proteomes" id="UP000642993">
    <property type="component" value="Unassembled WGS sequence"/>
</dbReference>
<keyword evidence="3 4" id="KW-0443">Lipid metabolism</keyword>
<sequence length="326" mass="34642">MHSFSRPQRTVLDILRHRRAFASTARDRADDHKVALVIEGGGARGSYSGGMVATLEKLGYSTAFDAVFGTSAGALNAAWFLAGTANEHLWTWWEPRVVHRILEPRRLLTGGRAFDIEHLVETIYTTIAPMDFAAIGAHHTTLHPVATELATGAATDLHRHTRTPAGIRAALRASCALPLVAGPPVHLGGQRYLDGGLAESVPLGSALAWGATHVLVLRTRSAAHALAGNSGLSALMEVLAVHGYLARQSRAAVQAWTGRAERAEQLEEILGRPSPAFSVIRPPDTAPMVGTGERDEQLLRTAVRIGAAQVDVVLGDGARSLEGARG</sequence>
<name>A0A927PMS7_9ACTN</name>
<proteinExistence type="predicted"/>
<keyword evidence="2 4" id="KW-0442">Lipid degradation</keyword>
<dbReference type="SUPFAM" id="SSF52151">
    <property type="entry name" value="FabD/lysophospholipase-like"/>
    <property type="match status" value="1"/>
</dbReference>
<evidence type="ECO:0000313" key="7">
    <source>
        <dbReference type="Proteomes" id="UP000642993"/>
    </source>
</evidence>
<gene>
    <name evidence="6" type="ORF">HT102_09730</name>
</gene>
<comment type="caution">
    <text evidence="6">The sequence shown here is derived from an EMBL/GenBank/DDBJ whole genome shotgun (WGS) entry which is preliminary data.</text>
</comment>
<feature type="active site" description="Proton acceptor" evidence="4">
    <location>
        <position position="194"/>
    </location>
</feature>
<dbReference type="Pfam" id="PF01734">
    <property type="entry name" value="Patatin"/>
    <property type="match status" value="1"/>
</dbReference>
<dbReference type="PANTHER" id="PTHR14226:SF64">
    <property type="entry name" value="PNPLA DOMAIN-CONTAINING PROTEIN"/>
    <property type="match status" value="1"/>
</dbReference>
<dbReference type="AlphaFoldDB" id="A0A927PMS7"/>
<organism evidence="6 7">
    <name type="scientific">Lolliginicoccus lacisalsi</name>
    <dbReference type="NCBI Taxonomy" id="2742202"/>
    <lineage>
        <taxon>Bacteria</taxon>
        <taxon>Bacillati</taxon>
        <taxon>Actinomycetota</taxon>
        <taxon>Actinomycetes</taxon>
        <taxon>Mycobacteriales</taxon>
        <taxon>Hoyosellaceae</taxon>
        <taxon>Lolliginicoccus</taxon>
    </lineage>
</organism>
<dbReference type="EMBL" id="JACYWE010000005">
    <property type="protein sequence ID" value="MBD8506766.1"/>
    <property type="molecule type" value="Genomic_DNA"/>
</dbReference>
<dbReference type="InterPro" id="IPR002641">
    <property type="entry name" value="PNPLA_dom"/>
</dbReference>
<dbReference type="InterPro" id="IPR016035">
    <property type="entry name" value="Acyl_Trfase/lysoPLipase"/>
</dbReference>
<dbReference type="GO" id="GO:0016042">
    <property type="term" value="P:lipid catabolic process"/>
    <property type="evidence" value="ECO:0007669"/>
    <property type="project" value="UniProtKB-UniRule"/>
</dbReference>
<accession>A0A927PMS7</accession>
<reference evidence="6" key="1">
    <citation type="submission" date="2020-09" db="EMBL/GenBank/DDBJ databases">
        <title>Hoyosella lacisalsi sp. nov., a halotolerant actinobacterium isolated from soil of Lake Gudzhirganskoe.</title>
        <authorList>
            <person name="Yang Q."/>
            <person name="Guo P.Y."/>
            <person name="Liu S.W."/>
            <person name="Li F.N."/>
            <person name="Sun C.H."/>
        </authorList>
    </citation>
    <scope>NUCLEOTIDE SEQUENCE</scope>
    <source>
        <strain evidence="6">G463</strain>
    </source>
</reference>
<dbReference type="RefSeq" id="WP_192039231.1">
    <property type="nucleotide sequence ID" value="NZ_JACYWE010000005.1"/>
</dbReference>
<dbReference type="PANTHER" id="PTHR14226">
    <property type="entry name" value="NEUROPATHY TARGET ESTERASE/SWISS CHEESE D.MELANOGASTER"/>
    <property type="match status" value="1"/>
</dbReference>
<feature type="active site" description="Nucleophile" evidence="4">
    <location>
        <position position="71"/>
    </location>
</feature>